<accession>A0ABR3DRJ2</accession>
<name>A0ABR3DRJ2_NEUIN</name>
<comment type="caution">
    <text evidence="2">The sequence shown here is derived from an EMBL/GenBank/DDBJ whole genome shotgun (WGS) entry which is preliminary data.</text>
</comment>
<dbReference type="Proteomes" id="UP001451303">
    <property type="component" value="Unassembled WGS sequence"/>
</dbReference>
<protein>
    <recommendedName>
        <fullName evidence="4">Transmembrane protein</fullName>
    </recommendedName>
</protein>
<evidence type="ECO:0008006" key="4">
    <source>
        <dbReference type="Google" id="ProtNLM"/>
    </source>
</evidence>
<keyword evidence="1" id="KW-1133">Transmembrane helix</keyword>
<keyword evidence="3" id="KW-1185">Reference proteome</keyword>
<proteinExistence type="predicted"/>
<gene>
    <name evidence="2" type="ORF">QR685DRAFT_510066</name>
</gene>
<evidence type="ECO:0000313" key="3">
    <source>
        <dbReference type="Proteomes" id="UP001451303"/>
    </source>
</evidence>
<feature type="transmembrane region" description="Helical" evidence="1">
    <location>
        <begin position="71"/>
        <end position="90"/>
    </location>
</feature>
<evidence type="ECO:0000313" key="2">
    <source>
        <dbReference type="EMBL" id="KAL0474513.1"/>
    </source>
</evidence>
<evidence type="ECO:0000256" key="1">
    <source>
        <dbReference type="SAM" id="Phobius"/>
    </source>
</evidence>
<keyword evidence="1" id="KW-0812">Transmembrane</keyword>
<sequence length="161" mass="18089">MAAFCESTPLRDLQRIPNYFQEPHEVVTCCKLKTCYVQENCQQAYSLGRVEHVDGIRAYLMSLRRIVLTSAWRFAIVNFCCLSMLPSISMHCRANLKSGPKGASPLLVTLGFYACGCMRLIVRLHSTIKARTTNSCALRFLEVASLVGPRSRYVAGMYAVR</sequence>
<feature type="transmembrane region" description="Helical" evidence="1">
    <location>
        <begin position="102"/>
        <end position="122"/>
    </location>
</feature>
<keyword evidence="1" id="KW-0472">Membrane</keyword>
<reference evidence="2 3" key="1">
    <citation type="submission" date="2023-09" db="EMBL/GenBank/DDBJ databases">
        <title>Multi-omics analysis of a traditional fermented food reveals byproduct-associated fungal strains for waste-to-food upcycling.</title>
        <authorList>
            <consortium name="Lawrence Berkeley National Laboratory"/>
            <person name="Rekdal V.M."/>
            <person name="Villalobos-Escobedo J.M."/>
            <person name="Rodriguez-Valeron N."/>
            <person name="Garcia M.O."/>
            <person name="Vasquez D.P."/>
            <person name="Damayanti I."/>
            <person name="Sorensen P.M."/>
            <person name="Baidoo E.E."/>
            <person name="De Carvalho A.C."/>
            <person name="Riley R."/>
            <person name="Lipzen A."/>
            <person name="He G."/>
            <person name="Yan M."/>
            <person name="Haridas S."/>
            <person name="Daum C."/>
            <person name="Yoshinaga Y."/>
            <person name="Ng V."/>
            <person name="Grigoriev I.V."/>
            <person name="Munk R."/>
            <person name="Nuraida L."/>
            <person name="Wijaya C.H."/>
            <person name="Morales P.-C."/>
            <person name="Keasling J.D."/>
        </authorList>
    </citation>
    <scope>NUCLEOTIDE SEQUENCE [LARGE SCALE GENOMIC DNA]</scope>
    <source>
        <strain evidence="2 3">FGSC 2613</strain>
    </source>
</reference>
<dbReference type="EMBL" id="JAVLET010000001">
    <property type="protein sequence ID" value="KAL0474513.1"/>
    <property type="molecule type" value="Genomic_DNA"/>
</dbReference>
<organism evidence="2 3">
    <name type="scientific">Neurospora intermedia</name>
    <dbReference type="NCBI Taxonomy" id="5142"/>
    <lineage>
        <taxon>Eukaryota</taxon>
        <taxon>Fungi</taxon>
        <taxon>Dikarya</taxon>
        <taxon>Ascomycota</taxon>
        <taxon>Pezizomycotina</taxon>
        <taxon>Sordariomycetes</taxon>
        <taxon>Sordariomycetidae</taxon>
        <taxon>Sordariales</taxon>
        <taxon>Sordariaceae</taxon>
        <taxon>Neurospora</taxon>
    </lineage>
</organism>